<keyword evidence="2" id="KW-0813">Transport</keyword>
<keyword evidence="10" id="KW-1185">Reference proteome</keyword>
<name>A0A1M6R4F8_9FIRM</name>
<keyword evidence="5 7" id="KW-1133">Transmembrane helix</keyword>
<dbReference type="RefSeq" id="WP_072967546.1">
    <property type="nucleotide sequence ID" value="NZ_FRAJ01000013.1"/>
</dbReference>
<dbReference type="Proteomes" id="UP000184082">
    <property type="component" value="Unassembled WGS sequence"/>
</dbReference>
<evidence type="ECO:0000256" key="6">
    <source>
        <dbReference type="ARBA" id="ARBA00023136"/>
    </source>
</evidence>
<dbReference type="GO" id="GO:0005886">
    <property type="term" value="C:plasma membrane"/>
    <property type="evidence" value="ECO:0007669"/>
    <property type="project" value="UniProtKB-SubCell"/>
</dbReference>
<feature type="transmembrane region" description="Helical" evidence="7">
    <location>
        <begin position="363"/>
        <end position="382"/>
    </location>
</feature>
<feature type="transmembrane region" description="Helical" evidence="7">
    <location>
        <begin position="275"/>
        <end position="294"/>
    </location>
</feature>
<feature type="domain" description="Major facilitator superfamily (MFS) profile" evidence="8">
    <location>
        <begin position="156"/>
        <end position="398"/>
    </location>
</feature>
<dbReference type="InterPro" id="IPR036259">
    <property type="entry name" value="MFS_trans_sf"/>
</dbReference>
<dbReference type="Gene3D" id="1.20.1250.20">
    <property type="entry name" value="MFS general substrate transporter like domains"/>
    <property type="match status" value="1"/>
</dbReference>
<dbReference type="GO" id="GO:0022857">
    <property type="term" value="F:transmembrane transporter activity"/>
    <property type="evidence" value="ECO:0007669"/>
    <property type="project" value="InterPro"/>
</dbReference>
<sequence>MNSLFFLIGQFISQIGDQIYNVGLLWWLLKNNYSPKILGTIFAISVIPSVLVGPFLGVLSDKLDRKKIIIYMDIVRGMLMIHIGILCVNNSISLYYLFMATFIIGICSAMFDPTILSSIPLIVDGDKNIIKLQSRMELIRNLVSVFGPIFGGFLLTIVSPAISFIINGLSFLISAIMEMFIKFKIQTYEKVIIKDIVNDFKLGVEFIKKNYILRNLMPLFAIINMIGLPILQIIVPLLISKNIGNSLSIGFFYSLLGVGGILGALLYSKIPFKKLNIILIGISIFTFSTMLLLIAWNTIIFILSALAYGFTSPIIQIATNMIFLENVPNEMRGKVFSFRRMFSQAFMPIGLFGIGYITQKISINVSIFISIIILLISLIKLLKLINLNKNIQTKIIKE</sequence>
<keyword evidence="4 7" id="KW-0812">Transmembrane</keyword>
<dbReference type="SUPFAM" id="SSF103473">
    <property type="entry name" value="MFS general substrate transporter"/>
    <property type="match status" value="1"/>
</dbReference>
<evidence type="ECO:0000259" key="8">
    <source>
        <dbReference type="PROSITE" id="PS50850"/>
    </source>
</evidence>
<dbReference type="PANTHER" id="PTHR43266:SF7">
    <property type="entry name" value="TRANSPORTER, PUTATIVE-RELATED"/>
    <property type="match status" value="1"/>
</dbReference>
<keyword evidence="6 7" id="KW-0472">Membrane</keyword>
<dbReference type="InterPro" id="IPR011701">
    <property type="entry name" value="MFS"/>
</dbReference>
<evidence type="ECO:0000256" key="4">
    <source>
        <dbReference type="ARBA" id="ARBA00022692"/>
    </source>
</evidence>
<feature type="transmembrane region" description="Helical" evidence="7">
    <location>
        <begin position="336"/>
        <end position="357"/>
    </location>
</feature>
<dbReference type="Pfam" id="PF07690">
    <property type="entry name" value="MFS_1"/>
    <property type="match status" value="1"/>
</dbReference>
<evidence type="ECO:0000256" key="7">
    <source>
        <dbReference type="SAM" id="Phobius"/>
    </source>
</evidence>
<protein>
    <submittedName>
        <fullName evidence="9">MFS-type transporter involved in bile tolerance, Atg22 family</fullName>
    </submittedName>
</protein>
<feature type="transmembrane region" description="Helical" evidence="7">
    <location>
        <begin position="37"/>
        <end position="56"/>
    </location>
</feature>
<dbReference type="InterPro" id="IPR022324">
    <property type="entry name" value="Bacilysin_exporter_BacE_put"/>
</dbReference>
<feature type="transmembrane region" description="Helical" evidence="7">
    <location>
        <begin position="251"/>
        <end position="268"/>
    </location>
</feature>
<evidence type="ECO:0000256" key="2">
    <source>
        <dbReference type="ARBA" id="ARBA00022448"/>
    </source>
</evidence>
<dbReference type="PANTHER" id="PTHR43266">
    <property type="entry name" value="MACROLIDE-EFFLUX PROTEIN"/>
    <property type="match status" value="1"/>
</dbReference>
<dbReference type="PRINTS" id="PR01988">
    <property type="entry name" value="EXPORTERBACE"/>
</dbReference>
<feature type="transmembrane region" description="Helical" evidence="7">
    <location>
        <begin position="300"/>
        <end position="324"/>
    </location>
</feature>
<proteinExistence type="predicted"/>
<reference evidence="9 10" key="1">
    <citation type="submission" date="2016-11" db="EMBL/GenBank/DDBJ databases">
        <authorList>
            <person name="Jaros S."/>
            <person name="Januszkiewicz K."/>
            <person name="Wedrychowicz H."/>
        </authorList>
    </citation>
    <scope>NUCLEOTIDE SEQUENCE [LARGE SCALE GENOMIC DNA]</scope>
    <source>
        <strain evidence="9 10">DSM 14501</strain>
    </source>
</reference>
<evidence type="ECO:0000256" key="5">
    <source>
        <dbReference type="ARBA" id="ARBA00022989"/>
    </source>
</evidence>
<dbReference type="InterPro" id="IPR020846">
    <property type="entry name" value="MFS_dom"/>
</dbReference>
<keyword evidence="3" id="KW-1003">Cell membrane</keyword>
<dbReference type="EMBL" id="FRAJ01000013">
    <property type="protein sequence ID" value="SHK27371.1"/>
    <property type="molecule type" value="Genomic_DNA"/>
</dbReference>
<evidence type="ECO:0000313" key="10">
    <source>
        <dbReference type="Proteomes" id="UP000184082"/>
    </source>
</evidence>
<dbReference type="STRING" id="1121266.SAMN02745883_01690"/>
<evidence type="ECO:0000256" key="1">
    <source>
        <dbReference type="ARBA" id="ARBA00004651"/>
    </source>
</evidence>
<feature type="transmembrane region" description="Helical" evidence="7">
    <location>
        <begin position="216"/>
        <end position="239"/>
    </location>
</feature>
<dbReference type="CDD" id="cd06173">
    <property type="entry name" value="MFS_MefA_like"/>
    <property type="match status" value="1"/>
</dbReference>
<comment type="subcellular location">
    <subcellularLocation>
        <location evidence="1">Cell membrane</location>
        <topology evidence="1">Multi-pass membrane protein</topology>
    </subcellularLocation>
</comment>
<dbReference type="PROSITE" id="PS50850">
    <property type="entry name" value="MFS"/>
    <property type="match status" value="1"/>
</dbReference>
<accession>A0A1M6R4F8</accession>
<evidence type="ECO:0000256" key="3">
    <source>
        <dbReference type="ARBA" id="ARBA00022475"/>
    </source>
</evidence>
<organism evidence="9 10">
    <name type="scientific">Caminicella sporogenes DSM 14501</name>
    <dbReference type="NCBI Taxonomy" id="1121266"/>
    <lineage>
        <taxon>Bacteria</taxon>
        <taxon>Bacillati</taxon>
        <taxon>Bacillota</taxon>
        <taxon>Clostridia</taxon>
        <taxon>Peptostreptococcales</taxon>
        <taxon>Caminicellaceae</taxon>
        <taxon>Caminicella</taxon>
    </lineage>
</organism>
<gene>
    <name evidence="9" type="ORF">SAMN02745883_01690</name>
</gene>
<evidence type="ECO:0000313" key="9">
    <source>
        <dbReference type="EMBL" id="SHK27371.1"/>
    </source>
</evidence>
<dbReference type="AlphaFoldDB" id="A0A1M6R4F8"/>